<proteinExistence type="predicted"/>
<accession>A0A2Z7D7Q4</accession>
<dbReference type="Proteomes" id="UP000250235">
    <property type="component" value="Unassembled WGS sequence"/>
</dbReference>
<gene>
    <name evidence="1" type="ORF">F511_40272</name>
</gene>
<dbReference type="EMBL" id="KQ988526">
    <property type="protein sequence ID" value="KZV55491.1"/>
    <property type="molecule type" value="Genomic_DNA"/>
</dbReference>
<organism evidence="1 2">
    <name type="scientific">Dorcoceras hygrometricum</name>
    <dbReference type="NCBI Taxonomy" id="472368"/>
    <lineage>
        <taxon>Eukaryota</taxon>
        <taxon>Viridiplantae</taxon>
        <taxon>Streptophyta</taxon>
        <taxon>Embryophyta</taxon>
        <taxon>Tracheophyta</taxon>
        <taxon>Spermatophyta</taxon>
        <taxon>Magnoliopsida</taxon>
        <taxon>eudicotyledons</taxon>
        <taxon>Gunneridae</taxon>
        <taxon>Pentapetalae</taxon>
        <taxon>asterids</taxon>
        <taxon>lamiids</taxon>
        <taxon>Lamiales</taxon>
        <taxon>Gesneriaceae</taxon>
        <taxon>Didymocarpoideae</taxon>
        <taxon>Trichosporeae</taxon>
        <taxon>Loxocarpinae</taxon>
        <taxon>Dorcoceras</taxon>
    </lineage>
</organism>
<evidence type="ECO:0000313" key="1">
    <source>
        <dbReference type="EMBL" id="KZV55491.1"/>
    </source>
</evidence>
<dbReference type="AlphaFoldDB" id="A0A2Z7D7Q4"/>
<keyword evidence="2" id="KW-1185">Reference proteome</keyword>
<evidence type="ECO:0000313" key="2">
    <source>
        <dbReference type="Proteomes" id="UP000250235"/>
    </source>
</evidence>
<name>A0A2Z7D7Q4_9LAMI</name>
<reference evidence="1 2" key="1">
    <citation type="journal article" date="2015" name="Proc. Natl. Acad. Sci. U.S.A.">
        <title>The resurrection genome of Boea hygrometrica: A blueprint for survival of dehydration.</title>
        <authorList>
            <person name="Xiao L."/>
            <person name="Yang G."/>
            <person name="Zhang L."/>
            <person name="Yang X."/>
            <person name="Zhao S."/>
            <person name="Ji Z."/>
            <person name="Zhou Q."/>
            <person name="Hu M."/>
            <person name="Wang Y."/>
            <person name="Chen M."/>
            <person name="Xu Y."/>
            <person name="Jin H."/>
            <person name="Xiao X."/>
            <person name="Hu G."/>
            <person name="Bao F."/>
            <person name="Hu Y."/>
            <person name="Wan P."/>
            <person name="Li L."/>
            <person name="Deng X."/>
            <person name="Kuang T."/>
            <person name="Xiang C."/>
            <person name="Zhu J.K."/>
            <person name="Oliver M.J."/>
            <person name="He Y."/>
        </authorList>
    </citation>
    <scope>NUCLEOTIDE SEQUENCE [LARGE SCALE GENOMIC DNA]</scope>
    <source>
        <strain evidence="2">cv. XS01</strain>
    </source>
</reference>
<sequence>MYFVNCFATGCIFYFYDWLFPSTSLRLDSVSTGLQNTVACDWVHCSFRLVDQLVKICLQLVVQTLILKCLRLPLANITAAGLNWPPPERTTDSTLDVSIANPAAV</sequence>
<protein>
    <submittedName>
        <fullName evidence="1">Plant UBX domain-containing protein 1 isoform 1</fullName>
    </submittedName>
</protein>